<dbReference type="InterPro" id="IPR003810">
    <property type="entry name" value="Mntp/YtaF"/>
</dbReference>
<keyword evidence="2 8" id="KW-1003">Cell membrane</keyword>
<proteinExistence type="inferred from homology"/>
<evidence type="ECO:0000313" key="9">
    <source>
        <dbReference type="EMBL" id="GAK57495.1"/>
    </source>
</evidence>
<dbReference type="GO" id="GO:0005384">
    <property type="term" value="F:manganese ion transmembrane transporter activity"/>
    <property type="evidence" value="ECO:0007669"/>
    <property type="project" value="UniProtKB-UniRule"/>
</dbReference>
<evidence type="ECO:0000256" key="5">
    <source>
        <dbReference type="ARBA" id="ARBA00023065"/>
    </source>
</evidence>
<feature type="transmembrane region" description="Helical" evidence="8">
    <location>
        <begin position="132"/>
        <end position="151"/>
    </location>
</feature>
<evidence type="ECO:0000256" key="3">
    <source>
        <dbReference type="ARBA" id="ARBA00022692"/>
    </source>
</evidence>
<comment type="similarity">
    <text evidence="8">Belongs to the MntP (TC 9.B.29) family.</text>
</comment>
<dbReference type="STRING" id="1499967.U27_04462"/>
<keyword evidence="6 8" id="KW-0472">Membrane</keyword>
<dbReference type="Pfam" id="PF02659">
    <property type="entry name" value="Mntp"/>
    <property type="match status" value="1"/>
</dbReference>
<gene>
    <name evidence="8" type="primary">mntP</name>
    <name evidence="9" type="ORF">U27_04462</name>
</gene>
<accession>A0A081BYU0</accession>
<dbReference type="PANTHER" id="PTHR35529:SF1">
    <property type="entry name" value="MANGANESE EFFLUX PUMP MNTP-RELATED"/>
    <property type="match status" value="1"/>
</dbReference>
<organism evidence="9">
    <name type="scientific">Vecturithrix granuli</name>
    <dbReference type="NCBI Taxonomy" id="1499967"/>
    <lineage>
        <taxon>Bacteria</taxon>
        <taxon>Candidatus Moduliflexota</taxon>
        <taxon>Candidatus Vecturitrichia</taxon>
        <taxon>Candidatus Vecturitrichales</taxon>
        <taxon>Candidatus Vecturitrichaceae</taxon>
        <taxon>Candidatus Vecturithrix</taxon>
    </lineage>
</organism>
<keyword evidence="1 8" id="KW-0813">Transport</keyword>
<evidence type="ECO:0000256" key="8">
    <source>
        <dbReference type="HAMAP-Rule" id="MF_01521"/>
    </source>
</evidence>
<reference evidence="9" key="1">
    <citation type="journal article" date="2015" name="PeerJ">
        <title>First genomic representation of candidate bacterial phylum KSB3 points to enhanced environmental sensing as a trigger of wastewater bulking.</title>
        <authorList>
            <person name="Sekiguchi Y."/>
            <person name="Ohashi A."/>
            <person name="Parks D.H."/>
            <person name="Yamauchi T."/>
            <person name="Tyson G.W."/>
            <person name="Hugenholtz P."/>
        </authorList>
    </citation>
    <scope>NUCLEOTIDE SEQUENCE [LARGE SCALE GENOMIC DNA]</scope>
</reference>
<dbReference type="AlphaFoldDB" id="A0A081BYU0"/>
<comment type="subcellular location">
    <subcellularLocation>
        <location evidence="8">Cell membrane</location>
        <topology evidence="8">Multi-pass membrane protein</topology>
    </subcellularLocation>
</comment>
<evidence type="ECO:0000256" key="7">
    <source>
        <dbReference type="ARBA" id="ARBA00023211"/>
    </source>
</evidence>
<feature type="transmembrane region" description="Helical" evidence="8">
    <location>
        <begin position="6"/>
        <end position="27"/>
    </location>
</feature>
<feature type="transmembrane region" description="Helical" evidence="8">
    <location>
        <begin position="68"/>
        <end position="85"/>
    </location>
</feature>
<feature type="transmembrane region" description="Helical" evidence="8">
    <location>
        <begin position="163"/>
        <end position="183"/>
    </location>
</feature>
<sequence length="191" mass="20759">MTFLHTFTLAVALAMDAFAVAVAIGLNLKTVNFRQTFRLSWHFGLFQALMPIFGWGGGSMVRSFIADYDHWVACALLLFVGGHMIKEAFAQEKNSCSKKDPTRGMTLVMLSIAVSIDALAVGLSLAMLDVTIFLPAVIIGIVAMGFTVLGLHLGKMICRFSHLVMYAEIAGGSMLWLIGLNILRDHGVFSS</sequence>
<dbReference type="PANTHER" id="PTHR35529">
    <property type="entry name" value="MANGANESE EFFLUX PUMP MNTP-RELATED"/>
    <property type="match status" value="1"/>
</dbReference>
<dbReference type="GO" id="GO:0005886">
    <property type="term" value="C:plasma membrane"/>
    <property type="evidence" value="ECO:0007669"/>
    <property type="project" value="UniProtKB-SubCell"/>
</dbReference>
<feature type="transmembrane region" description="Helical" evidence="8">
    <location>
        <begin position="39"/>
        <end position="56"/>
    </location>
</feature>
<comment type="function">
    <text evidence="8">Probably functions as a manganese efflux pump.</text>
</comment>
<dbReference type="HAMAP" id="MF_01521">
    <property type="entry name" value="MntP_pump"/>
    <property type="match status" value="1"/>
</dbReference>
<keyword evidence="7 8" id="KW-0464">Manganese</keyword>
<dbReference type="HOGENOM" id="CLU_096410_3_0_0"/>
<evidence type="ECO:0000256" key="6">
    <source>
        <dbReference type="ARBA" id="ARBA00023136"/>
    </source>
</evidence>
<evidence type="ECO:0000313" key="10">
    <source>
        <dbReference type="Proteomes" id="UP000030661"/>
    </source>
</evidence>
<keyword evidence="3 8" id="KW-0812">Transmembrane</keyword>
<evidence type="ECO:0000256" key="1">
    <source>
        <dbReference type="ARBA" id="ARBA00022448"/>
    </source>
</evidence>
<keyword evidence="10" id="KW-1185">Reference proteome</keyword>
<feature type="transmembrane region" description="Helical" evidence="8">
    <location>
        <begin position="106"/>
        <end position="126"/>
    </location>
</feature>
<dbReference type="eggNOG" id="COG1971">
    <property type="taxonomic scope" value="Bacteria"/>
</dbReference>
<evidence type="ECO:0000256" key="4">
    <source>
        <dbReference type="ARBA" id="ARBA00022989"/>
    </source>
</evidence>
<evidence type="ECO:0000256" key="2">
    <source>
        <dbReference type="ARBA" id="ARBA00022475"/>
    </source>
</evidence>
<name>A0A081BYU0_VECG1</name>
<dbReference type="InterPro" id="IPR022929">
    <property type="entry name" value="Put_MntP"/>
</dbReference>
<dbReference type="EMBL" id="DF820466">
    <property type="protein sequence ID" value="GAK57495.1"/>
    <property type="molecule type" value="Genomic_DNA"/>
</dbReference>
<dbReference type="Proteomes" id="UP000030661">
    <property type="component" value="Unassembled WGS sequence"/>
</dbReference>
<keyword evidence="5 8" id="KW-0406">Ion transport</keyword>
<protein>
    <recommendedName>
        <fullName evidence="8">Putative manganese efflux pump MntP</fullName>
    </recommendedName>
</protein>
<keyword evidence="4 8" id="KW-1133">Transmembrane helix</keyword>